<evidence type="ECO:0000313" key="2">
    <source>
        <dbReference type="Proteomes" id="UP001256711"/>
    </source>
</evidence>
<dbReference type="Pfam" id="PF13238">
    <property type="entry name" value="AAA_18"/>
    <property type="match status" value="1"/>
</dbReference>
<comment type="caution">
    <text evidence="1">The sequence shown here is derived from an EMBL/GenBank/DDBJ whole genome shotgun (WGS) entry which is preliminary data.</text>
</comment>
<dbReference type="AlphaFoldDB" id="A0AAW8TY98"/>
<gene>
    <name evidence="1" type="ORF">P7H43_09260</name>
</gene>
<sequence>MEASKEWLYQKIAEAVQSLPRPTIIGINGAITSGKTTLARRLAEYLQKQNIPVTVVHIDDFHQPRSLRQKEASPAYYLAHALDLPRITDLVQKIKAGGFEETWQVLDMGTDEYSKSVEFAIAPDSIVIVEGGLLYQKGLVDLFDYKVYLDISPKEILERGKLRDVPLYGDGILEQYRQLFIPVQQLYEEIAQPKASSDLVVDVTNFERMIVKDEKSCSR</sequence>
<proteinExistence type="predicted"/>
<dbReference type="PANTHER" id="PTHR10285">
    <property type="entry name" value="URIDINE KINASE"/>
    <property type="match status" value="1"/>
</dbReference>
<dbReference type="Proteomes" id="UP001256711">
    <property type="component" value="Unassembled WGS sequence"/>
</dbReference>
<dbReference type="EMBL" id="JARQBJ010000004">
    <property type="protein sequence ID" value="MDT2810674.1"/>
    <property type="molecule type" value="Genomic_DNA"/>
</dbReference>
<dbReference type="Gene3D" id="3.40.50.300">
    <property type="entry name" value="P-loop containing nucleotide triphosphate hydrolases"/>
    <property type="match status" value="1"/>
</dbReference>
<protein>
    <submittedName>
        <fullName evidence="1">AAA family ATPase</fullName>
    </submittedName>
</protein>
<organism evidence="1 2">
    <name type="scientific">Enterococcus asini</name>
    <dbReference type="NCBI Taxonomy" id="57732"/>
    <lineage>
        <taxon>Bacteria</taxon>
        <taxon>Bacillati</taxon>
        <taxon>Bacillota</taxon>
        <taxon>Bacilli</taxon>
        <taxon>Lactobacillales</taxon>
        <taxon>Enterococcaceae</taxon>
        <taxon>Enterococcus</taxon>
    </lineage>
</organism>
<dbReference type="InterPro" id="IPR027417">
    <property type="entry name" value="P-loop_NTPase"/>
</dbReference>
<dbReference type="RefSeq" id="WP_311835538.1">
    <property type="nucleotide sequence ID" value="NZ_JARQBJ010000004.1"/>
</dbReference>
<accession>A0AAW8TY98</accession>
<dbReference type="SUPFAM" id="SSF52540">
    <property type="entry name" value="P-loop containing nucleoside triphosphate hydrolases"/>
    <property type="match status" value="1"/>
</dbReference>
<reference evidence="1" key="1">
    <citation type="submission" date="2023-03" db="EMBL/GenBank/DDBJ databases">
        <authorList>
            <person name="Shen W."/>
            <person name="Cai J."/>
        </authorList>
    </citation>
    <scope>NUCLEOTIDE SEQUENCE</scope>
    <source>
        <strain evidence="1">B226-2</strain>
    </source>
</reference>
<name>A0AAW8TY98_9ENTE</name>
<evidence type="ECO:0000313" key="1">
    <source>
        <dbReference type="EMBL" id="MDT2810674.1"/>
    </source>
</evidence>